<dbReference type="Pfam" id="PF00881">
    <property type="entry name" value="Nitroreductase"/>
    <property type="match status" value="1"/>
</dbReference>
<sequence length="250" mass="26563">MSFISKIKSVFKSSSAPAKKAAAPAKKATSTSAPAEKKAASPVEKKASAPAEGVNPKEVDTLLAAIKERRTIYSLKPELPAGVTLADIKDITQAILKDTPSAFNSQPNKVIILTGEAHKQVWNQVVEAIPTEDGKKRPQSAADEAYGTILFIVDDAVTKGLQEGFPAWAAAFPDFAVTSNGAVQISTWTALSQLPGFGAHLQHYNFLKGFLGDKIGENETIQAQLVFGTKVADAGEKTYKDNAIPIVTEL</sequence>
<dbReference type="Proteomes" id="UP000095358">
    <property type="component" value="Unassembled WGS sequence"/>
</dbReference>
<proteinExistence type="predicted"/>
<dbReference type="Gene3D" id="3.40.109.10">
    <property type="entry name" value="NADH Oxidase"/>
    <property type="match status" value="1"/>
</dbReference>
<dbReference type="STRING" id="29833.A0A1E5S156"/>
<name>A0A1E5S156_HANUV</name>
<evidence type="ECO:0000256" key="1">
    <source>
        <dbReference type="SAM" id="MobiDB-lite"/>
    </source>
</evidence>
<dbReference type="InterPro" id="IPR029479">
    <property type="entry name" value="Nitroreductase"/>
</dbReference>
<dbReference type="GO" id="GO:0034599">
    <property type="term" value="P:cellular response to oxidative stress"/>
    <property type="evidence" value="ECO:0007669"/>
    <property type="project" value="InterPro"/>
</dbReference>
<protein>
    <submittedName>
        <fullName evidence="3">Putative nitroreductase HBN1</fullName>
    </submittedName>
</protein>
<feature type="region of interest" description="Disordered" evidence="1">
    <location>
        <begin position="1"/>
        <end position="54"/>
    </location>
</feature>
<dbReference type="InterPro" id="IPR033877">
    <property type="entry name" value="Frm2/Hbn1"/>
</dbReference>
<dbReference type="EMBL" id="LPNN01000001">
    <property type="protein sequence ID" value="OEJ92769.1"/>
    <property type="molecule type" value="Genomic_DNA"/>
</dbReference>
<evidence type="ECO:0000259" key="2">
    <source>
        <dbReference type="Pfam" id="PF00881"/>
    </source>
</evidence>
<dbReference type="PANTHER" id="PTHR43035">
    <property type="entry name" value="FATTY ACID REPRESSION MUTANT PROTEIN 2-RELATED"/>
    <property type="match status" value="1"/>
</dbReference>
<dbReference type="GO" id="GO:0016491">
    <property type="term" value="F:oxidoreductase activity"/>
    <property type="evidence" value="ECO:0007669"/>
    <property type="project" value="InterPro"/>
</dbReference>
<organism evidence="3 4">
    <name type="scientific">Hanseniaspora uvarum</name>
    <name type="common">Yeast</name>
    <name type="synonym">Kloeckera apiculata</name>
    <dbReference type="NCBI Taxonomy" id="29833"/>
    <lineage>
        <taxon>Eukaryota</taxon>
        <taxon>Fungi</taxon>
        <taxon>Dikarya</taxon>
        <taxon>Ascomycota</taxon>
        <taxon>Saccharomycotina</taxon>
        <taxon>Saccharomycetes</taxon>
        <taxon>Saccharomycodales</taxon>
        <taxon>Saccharomycodaceae</taxon>
        <taxon>Hanseniaspora</taxon>
    </lineage>
</organism>
<dbReference type="PANTHER" id="PTHR43035:SF1">
    <property type="entry name" value="FATTY ACID REPRESSION MUTANT PROTEIN 2-RELATED"/>
    <property type="match status" value="1"/>
</dbReference>
<keyword evidence="4" id="KW-1185">Reference proteome</keyword>
<dbReference type="AlphaFoldDB" id="A0A1E5S156"/>
<evidence type="ECO:0000313" key="4">
    <source>
        <dbReference type="Proteomes" id="UP000095358"/>
    </source>
</evidence>
<dbReference type="SUPFAM" id="SSF55469">
    <property type="entry name" value="FMN-dependent nitroreductase-like"/>
    <property type="match status" value="1"/>
</dbReference>
<dbReference type="InterPro" id="IPR000415">
    <property type="entry name" value="Nitroreductase-like"/>
</dbReference>
<feature type="compositionally biased region" description="Low complexity" evidence="1">
    <location>
        <begin position="1"/>
        <end position="34"/>
    </location>
</feature>
<dbReference type="OrthoDB" id="2138173at2759"/>
<feature type="domain" description="Nitroreductase" evidence="2">
    <location>
        <begin position="66"/>
        <end position="153"/>
    </location>
</feature>
<reference evidence="4" key="1">
    <citation type="journal article" date="2016" name="Genome Announc.">
        <title>Genome sequences of three species of Hanseniaspora isolated from spontaneous wine fermentations.</title>
        <authorList>
            <person name="Sternes P.R."/>
            <person name="Lee D."/>
            <person name="Kutyna D.R."/>
            <person name="Borneman A.R."/>
        </authorList>
    </citation>
    <scope>NUCLEOTIDE SEQUENCE [LARGE SCALE GENOMIC DNA]</scope>
    <source>
        <strain evidence="4">AWRI3580</strain>
    </source>
</reference>
<evidence type="ECO:0000313" key="3">
    <source>
        <dbReference type="EMBL" id="OEJ92769.1"/>
    </source>
</evidence>
<feature type="compositionally biased region" description="Basic and acidic residues" evidence="1">
    <location>
        <begin position="35"/>
        <end position="47"/>
    </location>
</feature>
<accession>A0A1E5S156</accession>
<gene>
    <name evidence="3" type="ORF">AWRI3580_g535</name>
</gene>
<dbReference type="VEuPathDB" id="FungiDB:AWRI3580_g535"/>
<comment type="caution">
    <text evidence="3">The sequence shown here is derived from an EMBL/GenBank/DDBJ whole genome shotgun (WGS) entry which is preliminary data.</text>
</comment>